<dbReference type="Gene3D" id="3.60.15.10">
    <property type="entry name" value="Ribonuclease Z/Hydroxyacylglutathione hydrolase-like"/>
    <property type="match status" value="1"/>
</dbReference>
<name>A0A5C3FDS8_PSEA2</name>
<feature type="compositionally biased region" description="Basic and acidic residues" evidence="4">
    <location>
        <begin position="734"/>
        <end position="746"/>
    </location>
</feature>
<feature type="region of interest" description="Disordered" evidence="4">
    <location>
        <begin position="249"/>
        <end position="295"/>
    </location>
</feature>
<feature type="compositionally biased region" description="Basic and acidic residues" evidence="4">
    <location>
        <begin position="1261"/>
        <end position="1270"/>
    </location>
</feature>
<feature type="compositionally biased region" description="Pro residues" evidence="4">
    <location>
        <begin position="1142"/>
        <end position="1168"/>
    </location>
</feature>
<protein>
    <recommendedName>
        <fullName evidence="7">DNA repair metallo-beta-lactamase domain-containing protein</fullName>
    </recommendedName>
</protein>
<feature type="compositionally biased region" description="Polar residues" evidence="4">
    <location>
        <begin position="249"/>
        <end position="276"/>
    </location>
</feature>
<gene>
    <name evidence="5" type="ORF">PSANT_00255</name>
</gene>
<dbReference type="GO" id="GO:0000723">
    <property type="term" value="P:telomere maintenance"/>
    <property type="evidence" value="ECO:0007669"/>
    <property type="project" value="TreeGrafter"/>
</dbReference>
<keyword evidence="6" id="KW-1185">Reference proteome</keyword>
<sequence length="1276" mass="139578">MTNSHGYVLEYPRIRVDHFDQAPVPLPASLLAHRRSVVGHGAVHSRQHSESLQFEPAQTHFDKPLLYLLTHIHTDHLKGLDRPGITAPIYCSATTKQLLLRYERQKTRIEKDRDAQAGKTLSVVRPYAHLRVTTDHAAARSKLSGYHASSLDLLHPLPYNVPTKVPYTPTSTVTLTLIESNHMFGGTMFLIQGSNGAVLHTGDMRAEPWWCEALTRNPMLSPYLFWPTAGAEVGSNDHPTTEQWAEQIESFDSSTTSSHQGSEIFSQSQNESQTAFGTRHHTGNASGPNTSTRGARRSALRLRNIYIDTELLLCNQHVPTKQQACLDMVALMRMYPANTHFFLNCWTWGYEDMLVVTAKAFGCKIHVDRFKYLMYKAARNEAPFLADIVTQDHTKTRFHACEKREPCVSVRSLASRYANDTSAALAKQVVAAHSQMDSSSPDPRQRWGPVRSQPEPLFVYVNPGQVSADQWQSMFEDTKQRLQAAQRHETAWPEALIVPIERHSTLPELQNFVGLFRPKTVSPNTILDPKGGLDYYLLHHLFGHVLGGAHDRQQLADQGLLMLGDKTWSFYEAQLARAREEALAQRNAGADSTEAVRAASVSLRDGQADGVGESIDANQLERLSRLRGISFKGLMMQNMAGNLAAMLEIERWRKAAGIHEPPDELESVLQQSSGDVADRTNASWSSRGYDADHSQLGETQAIPKGVSLRLHKETTGTHQNKPSPAPEPASIHSEPIDSAREVDRHSRIPPIPDLGEASVPANRADAMGASANAPLESQVSQSSVGEPVTELTEDLASRYLNVLIHHFNVPFDRSTPANATHIQLWGLVRTKLPADAQKVEEHWFRETGMLPPLWSPDVHAPSQQLQPTAQRGRGATNEAQSTDGGNAFADVLASFVDMLAAASTQETPAAPTHGDRAVALQLILRLFAKLGFHDRVLAESYESSHRHTHSHSHTSCAAGSMQAWQAIAVPLTGLAHQLADGLQVVPALLSDGSCGRGSEMHLLGLQVAGVLLSYRPLNAVVSTPAMQALLESVISIVEAAPSDWDGAEGDAKRVVALACGVLRAEEIDERVLAKYDARLVQLARDPDGPLRSLDGLLDTQSGASATQSSIQHTEAQEGEQVSVDVEESMPVRAPRAAAASPKPAPPKPAPPKPAPPKPAPPKPAPPKPVSMQCSQEAVGGTDSIVEATSEDPIESVESNRLQASQASESATQEEDSTQSESALSYNPVRKLVPPRSIDRTASLPSLHVSADLSRSTRKRKPADPDRDILPPRRYHR</sequence>
<feature type="compositionally biased region" description="Polar residues" evidence="4">
    <location>
        <begin position="1196"/>
        <end position="1210"/>
    </location>
</feature>
<keyword evidence="3" id="KW-0269">Exonuclease</keyword>
<dbReference type="AlphaFoldDB" id="A0A5C3FDS8"/>
<dbReference type="GO" id="GO:0035312">
    <property type="term" value="F:5'-3' DNA exonuclease activity"/>
    <property type="evidence" value="ECO:0007669"/>
    <property type="project" value="TreeGrafter"/>
</dbReference>
<dbReference type="RefSeq" id="XP_014659345.1">
    <property type="nucleotide sequence ID" value="XM_014803859.1"/>
</dbReference>
<feature type="compositionally biased region" description="Polar residues" evidence="4">
    <location>
        <begin position="1098"/>
        <end position="1113"/>
    </location>
</feature>
<dbReference type="InterPro" id="IPR036866">
    <property type="entry name" value="RibonucZ/Hydroxyglut_hydro"/>
</dbReference>
<dbReference type="GO" id="GO:0003684">
    <property type="term" value="F:damaged DNA binding"/>
    <property type="evidence" value="ECO:0007669"/>
    <property type="project" value="TreeGrafter"/>
</dbReference>
<comment type="caution">
    <text evidence="5">The sequence shown here is derived from an EMBL/GenBank/DDBJ whole genome shotgun (WGS) entry which is preliminary data.</text>
</comment>
<dbReference type="OrthoDB" id="5561659at2759"/>
<dbReference type="SUPFAM" id="SSF56281">
    <property type="entry name" value="Metallo-hydrolase/oxidoreductase"/>
    <property type="match status" value="1"/>
</dbReference>
<reference evidence="5" key="1">
    <citation type="submission" date="2018-03" db="EMBL/GenBank/DDBJ databases">
        <authorList>
            <person name="Guldener U."/>
        </authorList>
    </citation>
    <scope>NUCLEOTIDE SEQUENCE [LARGE SCALE GENOMIC DNA]</scope>
    <source>
        <strain evidence="5">ATCC34888</strain>
    </source>
</reference>
<dbReference type="PANTHER" id="PTHR23240">
    <property type="entry name" value="DNA CROSS-LINK REPAIR PROTEIN PSO2/SNM1-RELATED"/>
    <property type="match status" value="1"/>
</dbReference>
<evidence type="ECO:0000256" key="2">
    <source>
        <dbReference type="ARBA" id="ARBA00022801"/>
    </source>
</evidence>
<keyword evidence="1" id="KW-0540">Nuclease</keyword>
<organism evidence="5 6">
    <name type="scientific">Pseudozyma antarctica</name>
    <name type="common">Yeast</name>
    <name type="synonym">Candida antarctica</name>
    <dbReference type="NCBI Taxonomy" id="84753"/>
    <lineage>
        <taxon>Eukaryota</taxon>
        <taxon>Fungi</taxon>
        <taxon>Dikarya</taxon>
        <taxon>Basidiomycota</taxon>
        <taxon>Ustilaginomycotina</taxon>
        <taxon>Ustilaginomycetes</taxon>
        <taxon>Ustilaginales</taxon>
        <taxon>Ustilaginaceae</taxon>
        <taxon>Moesziomyces</taxon>
    </lineage>
</organism>
<feature type="compositionally biased region" description="Polar residues" evidence="4">
    <location>
        <begin position="283"/>
        <end position="293"/>
    </location>
</feature>
<feature type="region of interest" description="Disordered" evidence="4">
    <location>
        <begin position="664"/>
        <end position="700"/>
    </location>
</feature>
<evidence type="ECO:0000256" key="4">
    <source>
        <dbReference type="SAM" id="MobiDB-lite"/>
    </source>
</evidence>
<feature type="region of interest" description="Disordered" evidence="4">
    <location>
        <begin position="1085"/>
        <end position="1276"/>
    </location>
</feature>
<dbReference type="GO" id="GO:0036297">
    <property type="term" value="P:interstrand cross-link repair"/>
    <property type="evidence" value="ECO:0007669"/>
    <property type="project" value="TreeGrafter"/>
</dbReference>
<evidence type="ECO:0000256" key="1">
    <source>
        <dbReference type="ARBA" id="ARBA00022722"/>
    </source>
</evidence>
<dbReference type="Gene3D" id="3.40.50.12650">
    <property type="match status" value="1"/>
</dbReference>
<keyword evidence="2" id="KW-0378">Hydrolase</keyword>
<feature type="region of interest" description="Disordered" evidence="4">
    <location>
        <begin position="855"/>
        <end position="883"/>
    </location>
</feature>
<evidence type="ECO:0008006" key="7">
    <source>
        <dbReference type="Google" id="ProtNLM"/>
    </source>
</evidence>
<evidence type="ECO:0000256" key="3">
    <source>
        <dbReference type="ARBA" id="ARBA00022839"/>
    </source>
</evidence>
<feature type="compositionally biased region" description="Low complexity" evidence="4">
    <location>
        <begin position="1130"/>
        <end position="1141"/>
    </location>
</feature>
<evidence type="ECO:0000313" key="5">
    <source>
        <dbReference type="EMBL" id="SPO42572.1"/>
    </source>
</evidence>
<dbReference type="EMBL" id="OOIQ01000001">
    <property type="protein sequence ID" value="SPO42572.1"/>
    <property type="molecule type" value="Genomic_DNA"/>
</dbReference>
<evidence type="ECO:0000313" key="6">
    <source>
        <dbReference type="Proteomes" id="UP000325008"/>
    </source>
</evidence>
<accession>A0A5C3FDS8</accession>
<feature type="compositionally biased region" description="Polar residues" evidence="4">
    <location>
        <begin position="668"/>
        <end position="686"/>
    </location>
</feature>
<dbReference type="Proteomes" id="UP000325008">
    <property type="component" value="Unassembled WGS sequence"/>
</dbReference>
<feature type="region of interest" description="Disordered" evidence="4">
    <location>
        <begin position="714"/>
        <end position="758"/>
    </location>
</feature>
<proteinExistence type="predicted"/>
<dbReference type="PANTHER" id="PTHR23240:SF8">
    <property type="entry name" value="PROTEIN ARTEMIS"/>
    <property type="match status" value="1"/>
</dbReference>
<dbReference type="GO" id="GO:0006303">
    <property type="term" value="P:double-strand break repair via nonhomologous end joining"/>
    <property type="evidence" value="ECO:0007669"/>
    <property type="project" value="TreeGrafter"/>
</dbReference>